<organism evidence="1 2">
    <name type="scientific">Actinocatenispora thailandica</name>
    <dbReference type="NCBI Taxonomy" id="227318"/>
    <lineage>
        <taxon>Bacteria</taxon>
        <taxon>Bacillati</taxon>
        <taxon>Actinomycetota</taxon>
        <taxon>Actinomycetes</taxon>
        <taxon>Micromonosporales</taxon>
        <taxon>Micromonosporaceae</taxon>
        <taxon>Actinocatenispora</taxon>
    </lineage>
</organism>
<dbReference type="EMBL" id="AP023355">
    <property type="protein sequence ID" value="BCJ36625.1"/>
    <property type="molecule type" value="Genomic_DNA"/>
</dbReference>
<keyword evidence="2" id="KW-1185">Reference proteome</keyword>
<evidence type="ECO:0000313" key="2">
    <source>
        <dbReference type="Proteomes" id="UP000611640"/>
    </source>
</evidence>
<reference evidence="1 2" key="1">
    <citation type="submission" date="2020-08" db="EMBL/GenBank/DDBJ databases">
        <title>Whole genome shotgun sequence of Actinocatenispora thailandica NBRC 105041.</title>
        <authorList>
            <person name="Komaki H."/>
            <person name="Tamura T."/>
        </authorList>
    </citation>
    <scope>NUCLEOTIDE SEQUENCE [LARGE SCALE GENOMIC DNA]</scope>
    <source>
        <strain evidence="1 2">NBRC 105041</strain>
    </source>
</reference>
<dbReference type="RefSeq" id="WP_203962971.1">
    <property type="nucleotide sequence ID" value="NZ_AP023355.1"/>
</dbReference>
<evidence type="ECO:0000313" key="1">
    <source>
        <dbReference type="EMBL" id="BCJ36625.1"/>
    </source>
</evidence>
<protein>
    <submittedName>
        <fullName evidence="1">Uncharacterized protein</fullName>
    </submittedName>
</protein>
<name>A0A7R7DRN3_9ACTN</name>
<gene>
    <name evidence="1" type="ORF">Athai_41280</name>
</gene>
<dbReference type="Proteomes" id="UP000611640">
    <property type="component" value="Chromosome"/>
</dbReference>
<proteinExistence type="predicted"/>
<accession>A0A7R7DRN3</accession>
<dbReference type="KEGG" id="atl:Athai_41280"/>
<dbReference type="AlphaFoldDB" id="A0A7R7DRN3"/>
<sequence>MPCYCWVLPDVLGETLSVIDTLGETLPVFDSLGDTLSLGGGSLFDGDGEGDGDLLVGAGDGFFDVGPGPGVGRWLGLCVGSFEGVAPVPVGVDWPVLRLAEADGDGDLDRALGDSPLGAGLSVSATVPGVALDSAAGGRPGGA</sequence>